<sequence length="143" mass="15379">MRKNLRALLAGLAVATAAAWVPADARAADASPARAEAAAPDGFLYAWEHAHAKGAHCRWNKENGNWTGCRNKISDVWNNGFPGRLEDVRLFWGPGMTGSWVCLQQGESIPDLYDAGTVFTAPGSGRGQLVNDNVSSHDWVDAC</sequence>
<gene>
    <name evidence="2" type="ORF">GCM10010507_21250</name>
</gene>
<dbReference type="Proteomes" id="UP000646244">
    <property type="component" value="Unassembled WGS sequence"/>
</dbReference>
<protein>
    <recommendedName>
        <fullName evidence="4">Secreted protein</fullName>
    </recommendedName>
</protein>
<comment type="caution">
    <text evidence="2">The sequence shown here is derived from an EMBL/GenBank/DDBJ whole genome shotgun (WGS) entry which is preliminary data.</text>
</comment>
<reference evidence="2" key="2">
    <citation type="submission" date="2020-09" db="EMBL/GenBank/DDBJ databases">
        <authorList>
            <person name="Sun Q."/>
            <person name="Ohkuma M."/>
        </authorList>
    </citation>
    <scope>NUCLEOTIDE SEQUENCE</scope>
    <source>
        <strain evidence="2">JCM 4633</strain>
    </source>
</reference>
<accession>A0A918TF59</accession>
<evidence type="ECO:0000313" key="2">
    <source>
        <dbReference type="EMBL" id="GHC45662.1"/>
    </source>
</evidence>
<keyword evidence="1" id="KW-0732">Signal</keyword>
<proteinExistence type="predicted"/>
<dbReference type="EMBL" id="BMVB01000005">
    <property type="protein sequence ID" value="GHC45662.1"/>
    <property type="molecule type" value="Genomic_DNA"/>
</dbReference>
<dbReference type="RefSeq" id="WP_190109424.1">
    <property type="nucleotide sequence ID" value="NZ_BMVB01000005.1"/>
</dbReference>
<name>A0A918TF59_STRCJ</name>
<reference evidence="2" key="1">
    <citation type="journal article" date="2014" name="Int. J. Syst. Evol. Microbiol.">
        <title>Complete genome sequence of Corynebacterium casei LMG S-19264T (=DSM 44701T), isolated from a smear-ripened cheese.</title>
        <authorList>
            <consortium name="US DOE Joint Genome Institute (JGI-PGF)"/>
            <person name="Walter F."/>
            <person name="Albersmeier A."/>
            <person name="Kalinowski J."/>
            <person name="Ruckert C."/>
        </authorList>
    </citation>
    <scope>NUCLEOTIDE SEQUENCE</scope>
    <source>
        <strain evidence="2">JCM 4633</strain>
    </source>
</reference>
<feature type="chain" id="PRO_5037939943" description="Secreted protein" evidence="1">
    <location>
        <begin position="28"/>
        <end position="143"/>
    </location>
</feature>
<evidence type="ECO:0000313" key="3">
    <source>
        <dbReference type="Proteomes" id="UP000646244"/>
    </source>
</evidence>
<evidence type="ECO:0008006" key="4">
    <source>
        <dbReference type="Google" id="ProtNLM"/>
    </source>
</evidence>
<feature type="signal peptide" evidence="1">
    <location>
        <begin position="1"/>
        <end position="27"/>
    </location>
</feature>
<dbReference type="AlphaFoldDB" id="A0A918TF59"/>
<evidence type="ECO:0000256" key="1">
    <source>
        <dbReference type="SAM" id="SignalP"/>
    </source>
</evidence>
<organism evidence="2 3">
    <name type="scientific">Streptomyces cinnamoneus</name>
    <name type="common">Streptoverticillium cinnamoneum</name>
    <dbReference type="NCBI Taxonomy" id="53446"/>
    <lineage>
        <taxon>Bacteria</taxon>
        <taxon>Bacillati</taxon>
        <taxon>Actinomycetota</taxon>
        <taxon>Actinomycetes</taxon>
        <taxon>Kitasatosporales</taxon>
        <taxon>Streptomycetaceae</taxon>
        <taxon>Streptomyces</taxon>
        <taxon>Streptomyces cinnamoneus group</taxon>
    </lineage>
</organism>